<accession>A0A9Y2MUT2</accession>
<evidence type="ECO:0000259" key="1">
    <source>
        <dbReference type="PROSITE" id="PS50943"/>
    </source>
</evidence>
<feature type="domain" description="HTH cro/C1-type" evidence="1">
    <location>
        <begin position="12"/>
        <end position="46"/>
    </location>
</feature>
<dbReference type="EMBL" id="CP127294">
    <property type="protein sequence ID" value="WIX78113.1"/>
    <property type="molecule type" value="Genomic_DNA"/>
</dbReference>
<protein>
    <submittedName>
        <fullName evidence="2">Helix-turn-helix transcriptional regulator</fullName>
    </submittedName>
</protein>
<dbReference type="KEGG" id="acab:QRX50_43155"/>
<reference evidence="2 3" key="1">
    <citation type="submission" date="2023-06" db="EMBL/GenBank/DDBJ databases">
        <authorList>
            <person name="Oyuntsetseg B."/>
            <person name="Kim S.B."/>
        </authorList>
    </citation>
    <scope>NUCLEOTIDE SEQUENCE [LARGE SCALE GENOMIC DNA]</scope>
    <source>
        <strain evidence="2 3">2-15</strain>
    </source>
</reference>
<dbReference type="Gene3D" id="1.10.260.40">
    <property type="entry name" value="lambda repressor-like DNA-binding domains"/>
    <property type="match status" value="1"/>
</dbReference>
<dbReference type="RefSeq" id="WP_285968845.1">
    <property type="nucleotide sequence ID" value="NZ_CP127294.1"/>
</dbReference>
<keyword evidence="3" id="KW-1185">Reference proteome</keyword>
<evidence type="ECO:0000313" key="2">
    <source>
        <dbReference type="EMBL" id="WIX78113.1"/>
    </source>
</evidence>
<name>A0A9Y2MUT2_9PSEU</name>
<gene>
    <name evidence="2" type="ORF">QRX50_43155</name>
</gene>
<sequence length="354" mass="39439">MSQPSPALAGRLRALRKETWPGVQITQRQLADVFGVSNTLLSSWENTSNPVSPPMLRLDAYATFFATRRSIEGPSFRLLAAEQLTDEEQRRREDLLAELTERRGGSHEATGSAEFAPGNVWRFPPNEDVVIVDAQLPEEMRIGYADPASPDYSRLFSYADPDALIELYGHIRACNPTSNVSFRTANPRVPLRPKDYTAHLVLLGGVDFNPQTRELLNLIDAPVRQIGRGGPGEDVPGSFEVTRTDGTTERFNAQTSFDGNLVADVALFYHGVNPLNRKRTVTVCNGMYGRGTLGAVRALTDPRFRDRNQAHLDARFAHADSFSIISRVPIFNNQGLTPDWTLAEHRLHEWPETS</sequence>
<dbReference type="GO" id="GO:0003677">
    <property type="term" value="F:DNA binding"/>
    <property type="evidence" value="ECO:0007669"/>
    <property type="project" value="InterPro"/>
</dbReference>
<organism evidence="2 3">
    <name type="scientific">Amycolatopsis carbonis</name>
    <dbReference type="NCBI Taxonomy" id="715471"/>
    <lineage>
        <taxon>Bacteria</taxon>
        <taxon>Bacillati</taxon>
        <taxon>Actinomycetota</taxon>
        <taxon>Actinomycetes</taxon>
        <taxon>Pseudonocardiales</taxon>
        <taxon>Pseudonocardiaceae</taxon>
        <taxon>Amycolatopsis</taxon>
    </lineage>
</organism>
<dbReference type="SMART" id="SM00530">
    <property type="entry name" value="HTH_XRE"/>
    <property type="match status" value="1"/>
</dbReference>
<dbReference type="AlphaFoldDB" id="A0A9Y2MUT2"/>
<dbReference type="InterPro" id="IPR010982">
    <property type="entry name" value="Lambda_DNA-bd_dom_sf"/>
</dbReference>
<dbReference type="SUPFAM" id="SSF47413">
    <property type="entry name" value="lambda repressor-like DNA-binding domains"/>
    <property type="match status" value="1"/>
</dbReference>
<dbReference type="CDD" id="cd00093">
    <property type="entry name" value="HTH_XRE"/>
    <property type="match status" value="1"/>
</dbReference>
<dbReference type="PROSITE" id="PS50943">
    <property type="entry name" value="HTH_CROC1"/>
    <property type="match status" value="1"/>
</dbReference>
<evidence type="ECO:0000313" key="3">
    <source>
        <dbReference type="Proteomes" id="UP001236014"/>
    </source>
</evidence>
<dbReference type="InterPro" id="IPR001387">
    <property type="entry name" value="Cro/C1-type_HTH"/>
</dbReference>
<proteinExistence type="predicted"/>
<dbReference type="Proteomes" id="UP001236014">
    <property type="component" value="Chromosome"/>
</dbReference>